<feature type="region of interest" description="Disordered" evidence="2">
    <location>
        <begin position="334"/>
        <end position="366"/>
    </location>
</feature>
<name>A0A8S1MV55_9CILI</name>
<organism evidence="3 4">
    <name type="scientific">Paramecium sonneborni</name>
    <dbReference type="NCBI Taxonomy" id="65129"/>
    <lineage>
        <taxon>Eukaryota</taxon>
        <taxon>Sar</taxon>
        <taxon>Alveolata</taxon>
        <taxon>Ciliophora</taxon>
        <taxon>Intramacronucleata</taxon>
        <taxon>Oligohymenophorea</taxon>
        <taxon>Peniculida</taxon>
        <taxon>Parameciidae</taxon>
        <taxon>Paramecium</taxon>
    </lineage>
</organism>
<dbReference type="EMBL" id="CAJJDN010000041">
    <property type="protein sequence ID" value="CAD8080963.1"/>
    <property type="molecule type" value="Genomic_DNA"/>
</dbReference>
<evidence type="ECO:0000256" key="2">
    <source>
        <dbReference type="SAM" id="MobiDB-lite"/>
    </source>
</evidence>
<feature type="compositionally biased region" description="Low complexity" evidence="2">
    <location>
        <begin position="334"/>
        <end position="343"/>
    </location>
</feature>
<sequence length="366" mass="43081">MSNENLERLIRSRGSQYIPRNIQATSPYVRQVPLKNGKTNNYLPNYPLQIIQTQSTLSAIPQQTDRNSINTQFIAQVRHPCQTQSVSPIRVIQLSSEKIQQSQEINDVQCHEKPLQVVSVQDMEDKYKSKLLQLEQLINRLQIENQRLKINEQNLRSMDYMARINQLEFMIKNFVVQEDGYKNEIQRLKQELSESKENLALLQKQQQNKNGNNEEVQKLKKQIQKYEIDDKEMQNQLSSKDQDIIRLRSILNEKENWIEQMNDQIQELQIVQENYSRVETTVISLQGEVDIWRKKFKEKNEEVSDLSEKLIMVETSLEALKKRQISQTKEVNITNSNSKTNNNMIQSVDSSNRLNRGTNYSQRQQL</sequence>
<feature type="coiled-coil region" evidence="1">
    <location>
        <begin position="120"/>
        <end position="323"/>
    </location>
</feature>
<dbReference type="Proteomes" id="UP000692954">
    <property type="component" value="Unassembled WGS sequence"/>
</dbReference>
<accession>A0A8S1MV55</accession>
<keyword evidence="4" id="KW-1185">Reference proteome</keyword>
<evidence type="ECO:0000313" key="4">
    <source>
        <dbReference type="Proteomes" id="UP000692954"/>
    </source>
</evidence>
<protein>
    <submittedName>
        <fullName evidence="3">Uncharacterized protein</fullName>
    </submittedName>
</protein>
<keyword evidence="1" id="KW-0175">Coiled coil</keyword>
<gene>
    <name evidence="3" type="ORF">PSON_ATCC_30995.1.T0410142</name>
</gene>
<reference evidence="3" key="1">
    <citation type="submission" date="2021-01" db="EMBL/GenBank/DDBJ databases">
        <authorList>
            <consortium name="Genoscope - CEA"/>
            <person name="William W."/>
        </authorList>
    </citation>
    <scope>NUCLEOTIDE SEQUENCE</scope>
</reference>
<dbReference type="OrthoDB" id="304939at2759"/>
<comment type="caution">
    <text evidence="3">The sequence shown here is derived from an EMBL/GenBank/DDBJ whole genome shotgun (WGS) entry which is preliminary data.</text>
</comment>
<evidence type="ECO:0000256" key="1">
    <source>
        <dbReference type="SAM" id="Coils"/>
    </source>
</evidence>
<evidence type="ECO:0000313" key="3">
    <source>
        <dbReference type="EMBL" id="CAD8080963.1"/>
    </source>
</evidence>
<dbReference type="AlphaFoldDB" id="A0A8S1MV55"/>
<feature type="compositionally biased region" description="Polar residues" evidence="2">
    <location>
        <begin position="344"/>
        <end position="366"/>
    </location>
</feature>
<proteinExistence type="predicted"/>